<dbReference type="AlphaFoldDB" id="A0A1Y1VGG3"/>
<organism evidence="1 2">
    <name type="scientific">Piromyces finnis</name>
    <dbReference type="NCBI Taxonomy" id="1754191"/>
    <lineage>
        <taxon>Eukaryota</taxon>
        <taxon>Fungi</taxon>
        <taxon>Fungi incertae sedis</taxon>
        <taxon>Chytridiomycota</taxon>
        <taxon>Chytridiomycota incertae sedis</taxon>
        <taxon>Neocallimastigomycetes</taxon>
        <taxon>Neocallimastigales</taxon>
        <taxon>Neocallimastigaceae</taxon>
        <taxon>Piromyces</taxon>
    </lineage>
</organism>
<accession>A0A1Y1VGG3</accession>
<reference evidence="1 2" key="1">
    <citation type="submission" date="2016-08" db="EMBL/GenBank/DDBJ databases">
        <title>Genomes of anaerobic fungi encode conserved fungal cellulosomes for biomass hydrolysis.</title>
        <authorList>
            <consortium name="DOE Joint Genome Institute"/>
            <person name="Haitjema C.H."/>
            <person name="Gilmore S.P."/>
            <person name="Henske J.K."/>
            <person name="Solomon K.V."/>
            <person name="De Groot R."/>
            <person name="Kuo A."/>
            <person name="Mondo S.J."/>
            <person name="Salamov A.A."/>
            <person name="Labutti K."/>
            <person name="Zhao Z."/>
            <person name="Chiniquy J."/>
            <person name="Barry K."/>
            <person name="Brewer H.M."/>
            <person name="Purvine S.O."/>
            <person name="Wright A.T."/>
            <person name="Boxma B."/>
            <person name="Van Alen T."/>
            <person name="Hackstein J.H."/>
            <person name="Baker S.E."/>
            <person name="Grigoriev I.V."/>
            <person name="O'Malley M.A."/>
        </authorList>
    </citation>
    <scope>NUCLEOTIDE SEQUENCE [LARGE SCALE GENOMIC DNA]</scope>
    <source>
        <strain evidence="2">finn</strain>
    </source>
</reference>
<gene>
    <name evidence="1" type="ORF">BCR36DRAFT_347461</name>
</gene>
<dbReference type="PANTHER" id="PTHR21705:SF11">
    <property type="entry name" value="FHIP FAMILY PROTEIN CG3558"/>
    <property type="match status" value="1"/>
</dbReference>
<dbReference type="OrthoDB" id="5350595at2759"/>
<dbReference type="EMBL" id="MCFH01000009">
    <property type="protein sequence ID" value="ORX55505.1"/>
    <property type="molecule type" value="Genomic_DNA"/>
</dbReference>
<proteinExistence type="predicted"/>
<dbReference type="Proteomes" id="UP000193719">
    <property type="component" value="Unassembled WGS sequence"/>
</dbReference>
<sequence>MLNGEKKIKSSTKWDYWRKFTHSKKKEKTNKDIFIENWHQIQVYYYKGFMNSTKQISQTGLTHNLKQLSKCIINETGNSSNENRLKSYNPDGCLEYFIEKRIAVNLVDHATKNVPIGMHLEVLKLFEKILSCETIFLNLFPELNFRTSFHNLLLISLNFPKLQLYSSKNYHDSYNDIKISLIKLINTIFVQLNNNPSYVSFFYNNKKIFNESKSNYNCEFAMSPDVSSQFLIFDILFKLFSDNVKCFSLYDQTVLLGMDLLTKLESIYFATNELIHQDNFNDVFKTNKRNDMSLIRFSDVVDSHHINSIEEEILLYIMDKSSIFEIINEQFALLYAATIVNLPTSNNKENDLHNIMNIYMYQQNISFHPKHSKHILKSYISAIKTKYPILKTNYSYNSNEYNERLHSYWTFINIILERSPKCVFWKYLEKFEQYVINSFIQLDFQNEE</sequence>
<dbReference type="Pfam" id="PF10257">
    <property type="entry name" value="RAI16-like"/>
    <property type="match status" value="1"/>
</dbReference>
<reference evidence="1 2" key="2">
    <citation type="submission" date="2016-08" db="EMBL/GenBank/DDBJ databases">
        <title>Pervasive Adenine N6-methylation of Active Genes in Fungi.</title>
        <authorList>
            <consortium name="DOE Joint Genome Institute"/>
            <person name="Mondo S.J."/>
            <person name="Dannebaum R.O."/>
            <person name="Kuo R.C."/>
            <person name="Labutti K."/>
            <person name="Haridas S."/>
            <person name="Kuo A."/>
            <person name="Salamov A."/>
            <person name="Ahrendt S.R."/>
            <person name="Lipzen A."/>
            <person name="Sullivan W."/>
            <person name="Andreopoulos W.B."/>
            <person name="Clum A."/>
            <person name="Lindquist E."/>
            <person name="Daum C."/>
            <person name="Ramamoorthy G.K."/>
            <person name="Gryganskyi A."/>
            <person name="Culley D."/>
            <person name="Magnuson J.K."/>
            <person name="James T.Y."/>
            <person name="O'Malley M.A."/>
            <person name="Stajich J.E."/>
            <person name="Spatafora J.W."/>
            <person name="Visel A."/>
            <person name="Grigoriev I.V."/>
        </authorList>
    </citation>
    <scope>NUCLEOTIDE SEQUENCE [LARGE SCALE GENOMIC DNA]</scope>
    <source>
        <strain evidence="2">finn</strain>
    </source>
</reference>
<evidence type="ECO:0000313" key="2">
    <source>
        <dbReference type="Proteomes" id="UP000193719"/>
    </source>
</evidence>
<keyword evidence="2" id="KW-1185">Reference proteome</keyword>
<dbReference type="PANTHER" id="PTHR21705">
    <property type="entry name" value="RAI16 PROTEIN-RELATED"/>
    <property type="match status" value="1"/>
</dbReference>
<evidence type="ECO:0000313" key="1">
    <source>
        <dbReference type="EMBL" id="ORX55505.1"/>
    </source>
</evidence>
<name>A0A1Y1VGG3_9FUNG</name>
<dbReference type="InterPro" id="IPR019384">
    <property type="entry name" value="FHIP"/>
</dbReference>
<protein>
    <submittedName>
        <fullName evidence="1">Uncharacterized protein</fullName>
    </submittedName>
</protein>
<comment type="caution">
    <text evidence="1">The sequence shown here is derived from an EMBL/GenBank/DDBJ whole genome shotgun (WGS) entry which is preliminary data.</text>
</comment>